<sequence>MRPKLLPLSETMHLIMLALRKPLHGYAIMQLVNEMSDGQVSIAAGTLYGALDNLKKHHYIELLSAPSDRKKVYQVTKLGEEILELENQRLKKFISLYEKGEG</sequence>
<proteinExistence type="predicted"/>
<evidence type="ECO:0000313" key="3">
    <source>
        <dbReference type="Proteomes" id="UP000242700"/>
    </source>
</evidence>
<dbReference type="PANTHER" id="PTHR33169">
    <property type="entry name" value="PADR-FAMILY TRANSCRIPTIONAL REGULATOR"/>
    <property type="match status" value="1"/>
</dbReference>
<dbReference type="InterPro" id="IPR005149">
    <property type="entry name" value="Tscrpt_reg_PadR_N"/>
</dbReference>
<dbReference type="EMBL" id="FNFI01000004">
    <property type="protein sequence ID" value="SDJ99435.1"/>
    <property type="molecule type" value="Genomic_DNA"/>
</dbReference>
<dbReference type="Gene3D" id="1.10.10.10">
    <property type="entry name" value="Winged helix-like DNA-binding domain superfamily/Winged helix DNA-binding domain"/>
    <property type="match status" value="1"/>
</dbReference>
<dbReference type="InterPro" id="IPR036390">
    <property type="entry name" value="WH_DNA-bd_sf"/>
</dbReference>
<dbReference type="SUPFAM" id="SSF46785">
    <property type="entry name" value="Winged helix' DNA-binding domain"/>
    <property type="match status" value="1"/>
</dbReference>
<dbReference type="PANTHER" id="PTHR33169:SF13">
    <property type="entry name" value="PADR-FAMILY TRANSCRIPTIONAL REGULATOR"/>
    <property type="match status" value="1"/>
</dbReference>
<dbReference type="GO" id="GO:0003677">
    <property type="term" value="F:DNA binding"/>
    <property type="evidence" value="ECO:0007669"/>
    <property type="project" value="UniProtKB-KW"/>
</dbReference>
<dbReference type="RefSeq" id="WP_092596210.1">
    <property type="nucleotide sequence ID" value="NZ_FNFI01000004.1"/>
</dbReference>
<keyword evidence="2" id="KW-0238">DNA-binding</keyword>
<dbReference type="OrthoDB" id="9814826at2"/>
<evidence type="ECO:0000313" key="2">
    <source>
        <dbReference type="EMBL" id="SDJ99435.1"/>
    </source>
</evidence>
<name>A0A1G8YB12_9STAP</name>
<dbReference type="STRING" id="586411.SAMN05216187_10441"/>
<protein>
    <submittedName>
        <fullName evidence="2">DNA-binding transcriptional regulator, PadR family</fullName>
    </submittedName>
</protein>
<reference evidence="3" key="1">
    <citation type="submission" date="2016-10" db="EMBL/GenBank/DDBJ databases">
        <authorList>
            <person name="Varghese N."/>
            <person name="Submissions S."/>
        </authorList>
    </citation>
    <scope>NUCLEOTIDE SEQUENCE [LARGE SCALE GENOMIC DNA]</scope>
    <source>
        <strain evidence="3">CGMCC 1.8911</strain>
    </source>
</reference>
<feature type="domain" description="Transcription regulator PadR N-terminal" evidence="1">
    <location>
        <begin position="16"/>
        <end position="83"/>
    </location>
</feature>
<accession>A0A1G8YB12</accession>
<dbReference type="AlphaFoldDB" id="A0A1G8YB12"/>
<dbReference type="Proteomes" id="UP000242700">
    <property type="component" value="Unassembled WGS sequence"/>
</dbReference>
<evidence type="ECO:0000259" key="1">
    <source>
        <dbReference type="Pfam" id="PF03551"/>
    </source>
</evidence>
<dbReference type="Pfam" id="PF03551">
    <property type="entry name" value="PadR"/>
    <property type="match status" value="1"/>
</dbReference>
<organism evidence="2 3">
    <name type="scientific">Jeotgalicoccus aerolatus</name>
    <dbReference type="NCBI Taxonomy" id="709510"/>
    <lineage>
        <taxon>Bacteria</taxon>
        <taxon>Bacillati</taxon>
        <taxon>Bacillota</taxon>
        <taxon>Bacilli</taxon>
        <taxon>Bacillales</taxon>
        <taxon>Staphylococcaceae</taxon>
        <taxon>Jeotgalicoccus</taxon>
    </lineage>
</organism>
<dbReference type="InterPro" id="IPR036388">
    <property type="entry name" value="WH-like_DNA-bd_sf"/>
</dbReference>
<gene>
    <name evidence="2" type="ORF">SAMN05216187_10441</name>
</gene>
<dbReference type="InterPro" id="IPR052509">
    <property type="entry name" value="Metal_resp_DNA-bind_regulator"/>
</dbReference>